<dbReference type="InterPro" id="IPR007168">
    <property type="entry name" value="Phageshock_PspC_N"/>
</dbReference>
<gene>
    <name evidence="8" type="ORF">CGLY_09105</name>
</gene>
<dbReference type="InterPro" id="IPR052027">
    <property type="entry name" value="PspC"/>
</dbReference>
<accession>X5ECE1</accession>
<dbReference type="eggNOG" id="COG1983">
    <property type="taxonomic scope" value="Bacteria"/>
</dbReference>
<evidence type="ECO:0000256" key="1">
    <source>
        <dbReference type="ARBA" id="ARBA00004162"/>
    </source>
</evidence>
<name>X5ECE1_9CORY</name>
<dbReference type="AlphaFoldDB" id="X5ECE1"/>
<organism evidence="8 9">
    <name type="scientific">Corynebacterium glyciniphilum AJ 3170</name>
    <dbReference type="NCBI Taxonomy" id="1404245"/>
    <lineage>
        <taxon>Bacteria</taxon>
        <taxon>Bacillati</taxon>
        <taxon>Actinomycetota</taxon>
        <taxon>Actinomycetes</taxon>
        <taxon>Mycobacteriales</taxon>
        <taxon>Corynebacteriaceae</taxon>
        <taxon>Corynebacterium</taxon>
    </lineage>
</organism>
<dbReference type="HOGENOM" id="CLU_143433_5_0_11"/>
<evidence type="ECO:0000256" key="2">
    <source>
        <dbReference type="ARBA" id="ARBA00022475"/>
    </source>
</evidence>
<feature type="domain" description="Phage shock protein PspC N-terminal" evidence="7">
    <location>
        <begin position="3"/>
        <end position="58"/>
    </location>
</feature>
<dbReference type="EMBL" id="CP006842">
    <property type="protein sequence ID" value="AHW64266.1"/>
    <property type="molecule type" value="Genomic_DNA"/>
</dbReference>
<dbReference type="PANTHER" id="PTHR33885">
    <property type="entry name" value="PHAGE SHOCK PROTEIN C"/>
    <property type="match status" value="1"/>
</dbReference>
<feature type="transmembrane region" description="Helical" evidence="6">
    <location>
        <begin position="33"/>
        <end position="56"/>
    </location>
</feature>
<dbReference type="RefSeq" id="WP_038548818.1">
    <property type="nucleotide sequence ID" value="NZ_CP006842.1"/>
</dbReference>
<reference evidence="8 9" key="1">
    <citation type="journal article" date="2015" name="Int. J. Syst. Evol. Microbiol.">
        <title>Revisiting Corynebacterium glyciniphilum (ex Kubota et al., 1972) sp. nov., nom. rev., isolated from putrefied banana.</title>
        <authorList>
            <person name="Al-Dilaimi A."/>
            <person name="Bednarz H."/>
            <person name="Lomker A."/>
            <person name="Niehaus K."/>
            <person name="Kalinowski J."/>
            <person name="Ruckert C."/>
        </authorList>
    </citation>
    <scope>NUCLEOTIDE SEQUENCE [LARGE SCALE GENOMIC DNA]</scope>
    <source>
        <strain evidence="8">AJ 3170</strain>
    </source>
</reference>
<evidence type="ECO:0000259" key="7">
    <source>
        <dbReference type="Pfam" id="PF04024"/>
    </source>
</evidence>
<evidence type="ECO:0000256" key="6">
    <source>
        <dbReference type="SAM" id="Phobius"/>
    </source>
</evidence>
<evidence type="ECO:0000256" key="5">
    <source>
        <dbReference type="ARBA" id="ARBA00023136"/>
    </source>
</evidence>
<comment type="subcellular location">
    <subcellularLocation>
        <location evidence="1">Cell membrane</location>
        <topology evidence="1">Single-pass membrane protein</topology>
    </subcellularLocation>
</comment>
<dbReference type="Proteomes" id="UP000023703">
    <property type="component" value="Chromosome"/>
</dbReference>
<keyword evidence="2" id="KW-1003">Cell membrane</keyword>
<sequence length="61" mass="6892">MSRLERSPNHRVIAGVCGGIADWLSWSPNTVRLLFILSFVFPGPQAIFYFVAWIVMPSPSR</sequence>
<dbReference type="OrthoDB" id="7359894at2"/>
<dbReference type="Pfam" id="PF04024">
    <property type="entry name" value="PspC"/>
    <property type="match status" value="1"/>
</dbReference>
<protein>
    <submittedName>
        <fullName evidence="8">Putative membrane protein</fullName>
    </submittedName>
</protein>
<proteinExistence type="predicted"/>
<evidence type="ECO:0000313" key="8">
    <source>
        <dbReference type="EMBL" id="AHW64266.1"/>
    </source>
</evidence>
<keyword evidence="5 6" id="KW-0472">Membrane</keyword>
<evidence type="ECO:0000256" key="3">
    <source>
        <dbReference type="ARBA" id="ARBA00022692"/>
    </source>
</evidence>
<keyword evidence="3 6" id="KW-0812">Transmembrane</keyword>
<keyword evidence="4 6" id="KW-1133">Transmembrane helix</keyword>
<dbReference type="KEGG" id="cgy:CGLY_09105"/>
<dbReference type="PANTHER" id="PTHR33885:SF3">
    <property type="entry name" value="PHAGE SHOCK PROTEIN C"/>
    <property type="match status" value="1"/>
</dbReference>
<evidence type="ECO:0000256" key="4">
    <source>
        <dbReference type="ARBA" id="ARBA00022989"/>
    </source>
</evidence>
<keyword evidence="9" id="KW-1185">Reference proteome</keyword>
<evidence type="ECO:0000313" key="9">
    <source>
        <dbReference type="Proteomes" id="UP000023703"/>
    </source>
</evidence>
<dbReference type="GO" id="GO:0005886">
    <property type="term" value="C:plasma membrane"/>
    <property type="evidence" value="ECO:0007669"/>
    <property type="project" value="UniProtKB-SubCell"/>
</dbReference>
<dbReference type="STRING" id="1404245.CGLY_09105"/>